<dbReference type="EMBL" id="CAWUON010000015">
    <property type="protein sequence ID" value="CAK7265939.1"/>
    <property type="molecule type" value="Genomic_DNA"/>
</dbReference>
<name>A0ABP0DCI7_9PEZI</name>
<organism evidence="2 3">
    <name type="scientific">Sporothrix epigloea</name>
    <dbReference type="NCBI Taxonomy" id="1892477"/>
    <lineage>
        <taxon>Eukaryota</taxon>
        <taxon>Fungi</taxon>
        <taxon>Dikarya</taxon>
        <taxon>Ascomycota</taxon>
        <taxon>Pezizomycotina</taxon>
        <taxon>Sordariomycetes</taxon>
        <taxon>Sordariomycetidae</taxon>
        <taxon>Ophiostomatales</taxon>
        <taxon>Ophiostomataceae</taxon>
        <taxon>Sporothrix</taxon>
    </lineage>
</organism>
<evidence type="ECO:0000313" key="2">
    <source>
        <dbReference type="EMBL" id="CAK7265939.1"/>
    </source>
</evidence>
<proteinExistence type="predicted"/>
<dbReference type="Proteomes" id="UP001642502">
    <property type="component" value="Unassembled WGS sequence"/>
</dbReference>
<gene>
    <name evidence="2" type="ORF">SEPCBS119000_001767</name>
</gene>
<protein>
    <submittedName>
        <fullName evidence="2">Uncharacterized protein</fullName>
    </submittedName>
</protein>
<feature type="compositionally biased region" description="Low complexity" evidence="1">
    <location>
        <begin position="95"/>
        <end position="111"/>
    </location>
</feature>
<keyword evidence="3" id="KW-1185">Reference proteome</keyword>
<evidence type="ECO:0000256" key="1">
    <source>
        <dbReference type="SAM" id="MobiDB-lite"/>
    </source>
</evidence>
<comment type="caution">
    <text evidence="2">The sequence shown here is derived from an EMBL/GenBank/DDBJ whole genome shotgun (WGS) entry which is preliminary data.</text>
</comment>
<reference evidence="2 3" key="1">
    <citation type="submission" date="2024-01" db="EMBL/GenBank/DDBJ databases">
        <authorList>
            <person name="Allen C."/>
            <person name="Tagirdzhanova G."/>
        </authorList>
    </citation>
    <scope>NUCLEOTIDE SEQUENCE [LARGE SCALE GENOMIC DNA]</scope>
    <source>
        <strain evidence="2 3">CBS 119000</strain>
    </source>
</reference>
<feature type="region of interest" description="Disordered" evidence="1">
    <location>
        <begin position="87"/>
        <end position="111"/>
    </location>
</feature>
<sequence length="111" mass="11564">MEPVNLGGHLLEIARRDVGGALFQEIGSAHEIGTAKIGMYVMLEMLEMFADPRHPLRATATYLADRLDDRGRVVSTVLGYRTGHGSQNGGGGLSGAAAGSGVQARGGIQAM</sequence>
<evidence type="ECO:0000313" key="3">
    <source>
        <dbReference type="Proteomes" id="UP001642502"/>
    </source>
</evidence>
<accession>A0ABP0DCI7</accession>